<feature type="binding site" evidence="10">
    <location>
        <position position="184"/>
    </location>
    <ligand>
        <name>L-citrulline</name>
        <dbReference type="ChEBI" id="CHEBI:57743"/>
    </ligand>
</feature>
<feature type="binding site" evidence="10">
    <location>
        <position position="321"/>
    </location>
    <ligand>
        <name>L-citrulline</name>
        <dbReference type="ChEBI" id="CHEBI:57743"/>
    </ligand>
</feature>
<name>A0A2T5G5F0_9BACL</name>
<dbReference type="Proteomes" id="UP000244016">
    <property type="component" value="Unassembled WGS sequence"/>
</dbReference>
<comment type="similarity">
    <text evidence="10">Belongs to the argininosuccinate synthase family. Type 1 subfamily.</text>
</comment>
<feature type="binding site" evidence="10">
    <location>
        <position position="188"/>
    </location>
    <ligand>
        <name>L-citrulline</name>
        <dbReference type="ChEBI" id="CHEBI:57743"/>
    </ligand>
</feature>
<feature type="binding site" evidence="10">
    <location>
        <begin position="70"/>
        <end position="78"/>
    </location>
    <ligand>
        <name>ATP</name>
        <dbReference type="ChEBI" id="CHEBI:30616"/>
    </ligand>
</feature>
<keyword evidence="4 10" id="KW-0963">Cytoplasm</keyword>
<keyword evidence="7 10" id="KW-0028">Amino-acid biosynthesis</keyword>
<accession>A0A2T5G5F0</accession>
<keyword evidence="6 10" id="KW-0436">Ligase</keyword>
<dbReference type="Gene3D" id="3.90.1260.10">
    <property type="entry name" value="Argininosuccinate synthetase, chain A, domain 2"/>
    <property type="match status" value="1"/>
</dbReference>
<dbReference type="PROSITE" id="PS00564">
    <property type="entry name" value="ARGININOSUCCIN_SYN_1"/>
    <property type="match status" value="1"/>
</dbReference>
<evidence type="ECO:0000259" key="12">
    <source>
        <dbReference type="Pfam" id="PF00764"/>
    </source>
</evidence>
<evidence type="ECO:0000313" key="15">
    <source>
        <dbReference type="Proteomes" id="UP000244016"/>
    </source>
</evidence>
<feature type="binding site" evidence="10">
    <location>
        <position position="333"/>
    </location>
    <ligand>
        <name>L-citrulline</name>
        <dbReference type="ChEBI" id="CHEBI:57743"/>
    </ligand>
</feature>
<evidence type="ECO:0000256" key="7">
    <source>
        <dbReference type="ARBA" id="ARBA00022605"/>
    </source>
</evidence>
<dbReference type="FunFam" id="3.90.1260.10:FF:000007">
    <property type="entry name" value="Argininosuccinate synthase"/>
    <property type="match status" value="1"/>
</dbReference>
<dbReference type="InterPro" id="IPR048267">
    <property type="entry name" value="Arginosuc_syn_N"/>
</dbReference>
<feature type="binding site" evidence="10">
    <location>
        <position position="185"/>
    </location>
    <ligand>
        <name>L-aspartate</name>
        <dbReference type="ChEBI" id="CHEBI:29991"/>
    </ligand>
</feature>
<feature type="domain" description="Arginosuccinate synthase-like N-terminal" evidence="12">
    <location>
        <begin position="67"/>
        <end position="226"/>
    </location>
</feature>
<feature type="binding site" evidence="10">
    <location>
        <position position="148"/>
    </location>
    <ligand>
        <name>L-citrulline</name>
        <dbReference type="ChEBI" id="CHEBI:57743"/>
    </ligand>
</feature>
<dbReference type="Pfam" id="PF00764">
    <property type="entry name" value="Arginosuc_synth"/>
    <property type="match status" value="1"/>
</dbReference>
<dbReference type="EMBL" id="PEBW01000005">
    <property type="protein sequence ID" value="PTQ51406.1"/>
    <property type="molecule type" value="Genomic_DNA"/>
</dbReference>
<dbReference type="InterPro" id="IPR018223">
    <property type="entry name" value="Arginosuc_synth_CS"/>
</dbReference>
<dbReference type="InterPro" id="IPR024074">
    <property type="entry name" value="AS_cat/multimer_dom_body"/>
</dbReference>
<feature type="binding site" evidence="10">
    <location>
        <position position="236"/>
    </location>
    <ligand>
        <name>L-citrulline</name>
        <dbReference type="ChEBI" id="CHEBI:57743"/>
    </ligand>
</feature>
<dbReference type="FunFam" id="3.40.50.620:FF:000038">
    <property type="entry name" value="Argininosuccinate synthase"/>
    <property type="match status" value="1"/>
</dbReference>
<evidence type="ECO:0000256" key="6">
    <source>
        <dbReference type="ARBA" id="ARBA00022598"/>
    </source>
</evidence>
<keyword evidence="9 10" id="KW-0067">ATP-binding</keyword>
<dbReference type="InterPro" id="IPR023434">
    <property type="entry name" value="Arginosuc_synth_type_1_subfam"/>
</dbReference>
<dbReference type="EC" id="6.3.4.5" evidence="3 10"/>
<evidence type="ECO:0000256" key="1">
    <source>
        <dbReference type="ARBA" id="ARBA00004967"/>
    </source>
</evidence>
<dbReference type="NCBIfam" id="NF001770">
    <property type="entry name" value="PRK00509.1"/>
    <property type="match status" value="1"/>
</dbReference>
<reference evidence="14 15" key="1">
    <citation type="submission" date="2017-08" db="EMBL/GenBank/DDBJ databases">
        <title>Burning lignite coal seam in the remote Altai Mountains harbors a hydrogen-driven thermophilic microbial community.</title>
        <authorList>
            <person name="Kadnikov V.V."/>
            <person name="Mardanov A.V."/>
            <person name="Ivasenko D."/>
            <person name="Beletsky A.V."/>
            <person name="Karnachuk O.V."/>
            <person name="Ravin N.V."/>
        </authorList>
    </citation>
    <scope>NUCLEOTIDE SEQUENCE [LARGE SCALE GENOMIC DNA]</scope>
    <source>
        <strain evidence="14">AL31</strain>
    </source>
</reference>
<dbReference type="PANTHER" id="PTHR11587:SF2">
    <property type="entry name" value="ARGININOSUCCINATE SYNTHASE"/>
    <property type="match status" value="1"/>
</dbReference>
<evidence type="ECO:0000259" key="13">
    <source>
        <dbReference type="Pfam" id="PF20979"/>
    </source>
</evidence>
<evidence type="ECO:0000256" key="2">
    <source>
        <dbReference type="ARBA" id="ARBA00011881"/>
    </source>
</evidence>
<keyword evidence="5 10" id="KW-0055">Arginine biosynthesis</keyword>
<dbReference type="SUPFAM" id="SSF52402">
    <property type="entry name" value="Adenine nucleotide alpha hydrolases-like"/>
    <property type="match status" value="1"/>
</dbReference>
<gene>
    <name evidence="10" type="primary">argG</name>
    <name evidence="14" type="ORF">BLITH_1483</name>
</gene>
<comment type="caution">
    <text evidence="10">Lacks conserved residue(s) required for the propagation of feature annotation.</text>
</comment>
<feature type="binding site" evidence="10">
    <location>
        <position position="178"/>
    </location>
    <ligand>
        <name>ATP</name>
        <dbReference type="ChEBI" id="CHEBI:30616"/>
    </ligand>
</feature>
<dbReference type="InterPro" id="IPR001518">
    <property type="entry name" value="Arginosuc_synth"/>
</dbReference>
<evidence type="ECO:0000256" key="8">
    <source>
        <dbReference type="ARBA" id="ARBA00022741"/>
    </source>
</evidence>
<feature type="binding site" evidence="10">
    <location>
        <position position="184"/>
    </location>
    <ligand>
        <name>L-aspartate</name>
        <dbReference type="ChEBI" id="CHEBI:29991"/>
    </ligand>
</feature>
<comment type="subunit">
    <text evidence="2 10">Homotetramer.</text>
</comment>
<evidence type="ECO:0000256" key="4">
    <source>
        <dbReference type="ARBA" id="ARBA00022490"/>
    </source>
</evidence>
<keyword evidence="8 10" id="KW-0547">Nucleotide-binding</keyword>
<proteinExistence type="inferred from homology"/>
<dbReference type="GO" id="GO:0005524">
    <property type="term" value="F:ATP binding"/>
    <property type="evidence" value="ECO:0007669"/>
    <property type="project" value="UniProtKB-UniRule"/>
</dbReference>
<organism evidence="14 15">
    <name type="scientific">Brockia lithotrophica</name>
    <dbReference type="NCBI Taxonomy" id="933949"/>
    <lineage>
        <taxon>Bacteria</taxon>
        <taxon>Bacillati</taxon>
        <taxon>Bacillota</taxon>
        <taxon>Bacilli</taxon>
        <taxon>Bacillales</taxon>
        <taxon>Bacillales Family X. Incertae Sedis</taxon>
        <taxon>Brockia</taxon>
    </lineage>
</organism>
<dbReference type="AlphaFoldDB" id="A0A2T5G5F0"/>
<protein>
    <recommendedName>
        <fullName evidence="3 10">Argininosuccinate synthase</fullName>
        <ecNumber evidence="3 10">6.3.4.5</ecNumber>
    </recommendedName>
    <alternativeName>
        <fullName evidence="10">Citrulline--aspartate ligase</fullName>
    </alternativeName>
</protein>
<dbReference type="Pfam" id="PF20979">
    <property type="entry name" value="Arginosuc_syn_C"/>
    <property type="match status" value="1"/>
</dbReference>
<comment type="caution">
    <text evidence="14">The sequence shown here is derived from an EMBL/GenBank/DDBJ whole genome shotgun (WGS) entry which is preliminary data.</text>
</comment>
<feature type="domain" description="Arginosuccinate synthase C-terminal" evidence="13">
    <location>
        <begin position="235"/>
        <end position="452"/>
    </location>
</feature>
<dbReference type="GO" id="GO:0000050">
    <property type="term" value="P:urea cycle"/>
    <property type="evidence" value="ECO:0007669"/>
    <property type="project" value="TreeGrafter"/>
</dbReference>
<evidence type="ECO:0000313" key="14">
    <source>
        <dbReference type="EMBL" id="PTQ51406.1"/>
    </source>
</evidence>
<evidence type="ECO:0000256" key="10">
    <source>
        <dbReference type="HAMAP-Rule" id="MF_00005"/>
    </source>
</evidence>
<sequence>MPDVPARLASARRLCILIHEYAYLFTAAKRENRRGREGEPMHGAELAGGVGSRPPGAEHAGGERPLLVLAYSGGLDTSVAIKWLEEKYGFRVVTVTLDVGEAKDLEAVRAKAIKVGAVQAVVKDVRAEFAEEYILRALWANALYQGKYPLASALSRPLIAREVVRVAREVGARAVAHGSTGKGNDQVRLELGMKALAPELQVYAPVREWGLTRDAEIEYARAHGIPVPVTQESPYSIDQNLWGRAIEAGALEDPWAAPPEDAFLWTVAPEEAPDVPEELVLTFAEGRPVALGGETMDLVTLITTLNEVGGRHGVGRIDMIEDRLVGIKSREVYEAPAALILIEAHRALEALVLPREVLHVKPVLEFAWTRLVYDGLWYSPLREAYDAFFAATQKPVTGDVRVKLYKGNIVVTGRRAAKSLYRHDLATYQTGDLFDHRAAEGFLKLWGLPTELFRSLNPVAGGTFHAQERPPFPVSEG</sequence>
<dbReference type="InterPro" id="IPR048268">
    <property type="entry name" value="Arginosuc_syn_C"/>
</dbReference>
<dbReference type="HAMAP" id="MF_00005">
    <property type="entry name" value="Arg_succ_synth_type1"/>
    <property type="match status" value="1"/>
</dbReference>
<dbReference type="GO" id="GO:0005737">
    <property type="term" value="C:cytoplasm"/>
    <property type="evidence" value="ECO:0007669"/>
    <property type="project" value="UniProtKB-SubCell"/>
</dbReference>
<comment type="pathway">
    <text evidence="1 10">Amino-acid biosynthesis; L-arginine biosynthesis; L-arginine from L-ornithine and carbamoyl phosphate: step 2/3.</text>
</comment>
<comment type="catalytic activity">
    <reaction evidence="10">
        <text>L-citrulline + L-aspartate + ATP = 2-(N(omega)-L-arginino)succinate + AMP + diphosphate + H(+)</text>
        <dbReference type="Rhea" id="RHEA:10932"/>
        <dbReference type="ChEBI" id="CHEBI:15378"/>
        <dbReference type="ChEBI" id="CHEBI:29991"/>
        <dbReference type="ChEBI" id="CHEBI:30616"/>
        <dbReference type="ChEBI" id="CHEBI:33019"/>
        <dbReference type="ChEBI" id="CHEBI:57472"/>
        <dbReference type="ChEBI" id="CHEBI:57743"/>
        <dbReference type="ChEBI" id="CHEBI:456215"/>
        <dbReference type="EC" id="6.3.4.5"/>
    </reaction>
</comment>
<evidence type="ECO:0000256" key="5">
    <source>
        <dbReference type="ARBA" id="ARBA00022571"/>
    </source>
</evidence>
<dbReference type="PANTHER" id="PTHR11587">
    <property type="entry name" value="ARGININOSUCCINATE SYNTHASE"/>
    <property type="match status" value="1"/>
</dbReference>
<dbReference type="InterPro" id="IPR014729">
    <property type="entry name" value="Rossmann-like_a/b/a_fold"/>
</dbReference>
<evidence type="ECO:0000256" key="11">
    <source>
        <dbReference type="SAM" id="MobiDB-lite"/>
    </source>
</evidence>
<dbReference type="NCBIfam" id="TIGR00032">
    <property type="entry name" value="argG"/>
    <property type="match status" value="1"/>
</dbReference>
<comment type="subcellular location">
    <subcellularLocation>
        <location evidence="10">Cytoplasm</location>
    </subcellularLocation>
</comment>
<evidence type="ECO:0000256" key="3">
    <source>
        <dbReference type="ARBA" id="ARBA00012286"/>
    </source>
</evidence>
<evidence type="ECO:0000256" key="9">
    <source>
        <dbReference type="ARBA" id="ARBA00022840"/>
    </source>
</evidence>
<dbReference type="UniPathway" id="UPA00068">
    <property type="reaction ID" value="UER00113"/>
</dbReference>
<dbReference type="Gene3D" id="3.40.50.620">
    <property type="entry name" value="HUPs"/>
    <property type="match status" value="1"/>
</dbReference>
<dbReference type="GO" id="GO:0006526">
    <property type="term" value="P:L-arginine biosynthetic process"/>
    <property type="evidence" value="ECO:0007669"/>
    <property type="project" value="UniProtKB-UniRule"/>
</dbReference>
<dbReference type="GO" id="GO:0004055">
    <property type="term" value="F:argininosuccinate synthase activity"/>
    <property type="evidence" value="ECO:0007669"/>
    <property type="project" value="UniProtKB-UniRule"/>
</dbReference>
<feature type="binding site" evidence="10">
    <location>
        <position position="180"/>
    </location>
    <ligand>
        <name>L-aspartate</name>
        <dbReference type="ChEBI" id="CHEBI:29991"/>
    </ligand>
</feature>
<dbReference type="SUPFAM" id="SSF69864">
    <property type="entry name" value="Argininosuccinate synthetase, C-terminal domain"/>
    <property type="match status" value="1"/>
</dbReference>
<feature type="region of interest" description="Disordered" evidence="11">
    <location>
        <begin position="34"/>
        <end position="58"/>
    </location>
</feature>
<dbReference type="GO" id="GO:0000053">
    <property type="term" value="P:argininosuccinate metabolic process"/>
    <property type="evidence" value="ECO:0007669"/>
    <property type="project" value="TreeGrafter"/>
</dbReference>
<dbReference type="CDD" id="cd01999">
    <property type="entry name" value="ASS"/>
    <property type="match status" value="1"/>
</dbReference>
<dbReference type="Gene3D" id="1.20.5.470">
    <property type="entry name" value="Single helix bin"/>
    <property type="match status" value="1"/>
</dbReference>